<dbReference type="SUPFAM" id="SSF88659">
    <property type="entry name" value="Sigma3 and sigma4 domains of RNA polymerase sigma factors"/>
    <property type="match status" value="1"/>
</dbReference>
<dbReference type="InterPro" id="IPR014284">
    <property type="entry name" value="RNA_pol_sigma-70_dom"/>
</dbReference>
<protein>
    <submittedName>
        <fullName evidence="8">ECF RNA polymerase sigma factor SigM</fullName>
    </submittedName>
</protein>
<evidence type="ECO:0000256" key="5">
    <source>
        <dbReference type="ARBA" id="ARBA00023163"/>
    </source>
</evidence>
<sequence length="188" mass="21382">MQIADNFAQQLEQCLEGIALDGPAALAGLFDLTSHRLHRFSVTITRNQHDAEDAVQAALLRVATAPQILRAAERPWSYLLRMVRNESLLILRKKKRLFTISNLLDLVTRRMVDEVELEETHRAVWTALRQLPLEQSEVVVLKIWETMTFAQIGEVLEVNASTAASRYRYAMQKLTLLLNDSCTGVTHE</sequence>
<evidence type="ECO:0000259" key="7">
    <source>
        <dbReference type="Pfam" id="PF08281"/>
    </source>
</evidence>
<dbReference type="PANTHER" id="PTHR43133">
    <property type="entry name" value="RNA POLYMERASE ECF-TYPE SIGMA FACTO"/>
    <property type="match status" value="1"/>
</dbReference>
<evidence type="ECO:0000313" key="9">
    <source>
        <dbReference type="Proteomes" id="UP000318017"/>
    </source>
</evidence>
<evidence type="ECO:0000256" key="3">
    <source>
        <dbReference type="ARBA" id="ARBA00023082"/>
    </source>
</evidence>
<feature type="domain" description="RNA polymerase sigma factor 70 region 4 type 2" evidence="7">
    <location>
        <begin position="122"/>
        <end position="174"/>
    </location>
</feature>
<proteinExistence type="inferred from homology"/>
<dbReference type="InterPro" id="IPR007627">
    <property type="entry name" value="RNA_pol_sigma70_r2"/>
</dbReference>
<dbReference type="AlphaFoldDB" id="A0A518GAL3"/>
<dbReference type="Pfam" id="PF08281">
    <property type="entry name" value="Sigma70_r4_2"/>
    <property type="match status" value="1"/>
</dbReference>
<dbReference type="GO" id="GO:0006352">
    <property type="term" value="P:DNA-templated transcription initiation"/>
    <property type="evidence" value="ECO:0007669"/>
    <property type="project" value="InterPro"/>
</dbReference>
<feature type="domain" description="RNA polymerase sigma-70 region 2" evidence="6">
    <location>
        <begin position="34"/>
        <end position="96"/>
    </location>
</feature>
<evidence type="ECO:0000313" key="8">
    <source>
        <dbReference type="EMBL" id="QDV25638.1"/>
    </source>
</evidence>
<dbReference type="SUPFAM" id="SSF88946">
    <property type="entry name" value="Sigma2 domain of RNA polymerase sigma factors"/>
    <property type="match status" value="1"/>
</dbReference>
<dbReference type="InterPro" id="IPR013324">
    <property type="entry name" value="RNA_pol_sigma_r3/r4-like"/>
</dbReference>
<dbReference type="GO" id="GO:0003677">
    <property type="term" value="F:DNA binding"/>
    <property type="evidence" value="ECO:0007669"/>
    <property type="project" value="UniProtKB-KW"/>
</dbReference>
<dbReference type="Gene3D" id="1.10.10.10">
    <property type="entry name" value="Winged helix-like DNA-binding domain superfamily/Winged helix DNA-binding domain"/>
    <property type="match status" value="1"/>
</dbReference>
<dbReference type="InterPro" id="IPR013325">
    <property type="entry name" value="RNA_pol_sigma_r2"/>
</dbReference>
<evidence type="ECO:0000256" key="1">
    <source>
        <dbReference type="ARBA" id="ARBA00010641"/>
    </source>
</evidence>
<dbReference type="OrthoDB" id="289887at2"/>
<dbReference type="NCBIfam" id="TIGR02937">
    <property type="entry name" value="sigma70-ECF"/>
    <property type="match status" value="1"/>
</dbReference>
<keyword evidence="5" id="KW-0804">Transcription</keyword>
<dbReference type="Pfam" id="PF04542">
    <property type="entry name" value="Sigma70_r2"/>
    <property type="match status" value="1"/>
</dbReference>
<name>A0A518GAL3_9BACT</name>
<organism evidence="8 9">
    <name type="scientific">Aureliella helgolandensis</name>
    <dbReference type="NCBI Taxonomy" id="2527968"/>
    <lineage>
        <taxon>Bacteria</taxon>
        <taxon>Pseudomonadati</taxon>
        <taxon>Planctomycetota</taxon>
        <taxon>Planctomycetia</taxon>
        <taxon>Pirellulales</taxon>
        <taxon>Pirellulaceae</taxon>
        <taxon>Aureliella</taxon>
    </lineage>
</organism>
<reference evidence="8 9" key="1">
    <citation type="submission" date="2019-02" db="EMBL/GenBank/DDBJ databases">
        <title>Deep-cultivation of Planctomycetes and their phenomic and genomic characterization uncovers novel biology.</title>
        <authorList>
            <person name="Wiegand S."/>
            <person name="Jogler M."/>
            <person name="Boedeker C."/>
            <person name="Pinto D."/>
            <person name="Vollmers J."/>
            <person name="Rivas-Marin E."/>
            <person name="Kohn T."/>
            <person name="Peeters S.H."/>
            <person name="Heuer A."/>
            <person name="Rast P."/>
            <person name="Oberbeckmann S."/>
            <person name="Bunk B."/>
            <person name="Jeske O."/>
            <person name="Meyerdierks A."/>
            <person name="Storesund J.E."/>
            <person name="Kallscheuer N."/>
            <person name="Luecker S."/>
            <person name="Lage O.M."/>
            <person name="Pohl T."/>
            <person name="Merkel B.J."/>
            <person name="Hornburger P."/>
            <person name="Mueller R.-W."/>
            <person name="Bruemmer F."/>
            <person name="Labrenz M."/>
            <person name="Spormann A.M."/>
            <person name="Op den Camp H."/>
            <person name="Overmann J."/>
            <person name="Amann R."/>
            <person name="Jetten M.S.M."/>
            <person name="Mascher T."/>
            <person name="Medema M.H."/>
            <person name="Devos D.P."/>
            <person name="Kaster A.-K."/>
            <person name="Ovreas L."/>
            <person name="Rohde M."/>
            <person name="Galperin M.Y."/>
            <person name="Jogler C."/>
        </authorList>
    </citation>
    <scope>NUCLEOTIDE SEQUENCE [LARGE SCALE GENOMIC DNA]</scope>
    <source>
        <strain evidence="8 9">Q31a</strain>
    </source>
</reference>
<keyword evidence="2" id="KW-0805">Transcription regulation</keyword>
<evidence type="ECO:0000256" key="4">
    <source>
        <dbReference type="ARBA" id="ARBA00023125"/>
    </source>
</evidence>
<evidence type="ECO:0000259" key="6">
    <source>
        <dbReference type="Pfam" id="PF04542"/>
    </source>
</evidence>
<dbReference type="InterPro" id="IPR039425">
    <property type="entry name" value="RNA_pol_sigma-70-like"/>
</dbReference>
<keyword evidence="3" id="KW-0731">Sigma factor</keyword>
<keyword evidence="9" id="KW-1185">Reference proteome</keyword>
<dbReference type="RefSeq" id="WP_145081001.1">
    <property type="nucleotide sequence ID" value="NZ_CP036298.1"/>
</dbReference>
<accession>A0A518GAL3</accession>
<dbReference type="Gene3D" id="1.10.1740.10">
    <property type="match status" value="1"/>
</dbReference>
<dbReference type="Proteomes" id="UP000318017">
    <property type="component" value="Chromosome"/>
</dbReference>
<keyword evidence="4" id="KW-0238">DNA-binding</keyword>
<dbReference type="KEGG" id="ahel:Q31a_39640"/>
<dbReference type="EMBL" id="CP036298">
    <property type="protein sequence ID" value="QDV25638.1"/>
    <property type="molecule type" value="Genomic_DNA"/>
</dbReference>
<gene>
    <name evidence="8" type="primary">sigM_2</name>
    <name evidence="8" type="ORF">Q31a_39640</name>
</gene>
<dbReference type="GO" id="GO:0016987">
    <property type="term" value="F:sigma factor activity"/>
    <property type="evidence" value="ECO:0007669"/>
    <property type="project" value="UniProtKB-KW"/>
</dbReference>
<evidence type="ECO:0000256" key="2">
    <source>
        <dbReference type="ARBA" id="ARBA00023015"/>
    </source>
</evidence>
<comment type="similarity">
    <text evidence="1">Belongs to the sigma-70 factor family. ECF subfamily.</text>
</comment>
<dbReference type="InterPro" id="IPR013249">
    <property type="entry name" value="RNA_pol_sigma70_r4_t2"/>
</dbReference>
<dbReference type="PANTHER" id="PTHR43133:SF8">
    <property type="entry name" value="RNA POLYMERASE SIGMA FACTOR HI_1459-RELATED"/>
    <property type="match status" value="1"/>
</dbReference>
<dbReference type="InterPro" id="IPR036388">
    <property type="entry name" value="WH-like_DNA-bd_sf"/>
</dbReference>